<dbReference type="Pfam" id="PF00881">
    <property type="entry name" value="Nitroreductase"/>
    <property type="match status" value="2"/>
</dbReference>
<dbReference type="RefSeq" id="WP_186895292.1">
    <property type="nucleotide sequence ID" value="NZ_WJBE01000022.1"/>
</dbReference>
<feature type="domain" description="Nitroreductase" evidence="3">
    <location>
        <begin position="5"/>
        <end position="58"/>
    </location>
</feature>
<organism evidence="4 5">
    <name type="scientific">Acetobacterium malicum</name>
    <dbReference type="NCBI Taxonomy" id="52692"/>
    <lineage>
        <taxon>Bacteria</taxon>
        <taxon>Bacillati</taxon>
        <taxon>Bacillota</taxon>
        <taxon>Clostridia</taxon>
        <taxon>Eubacteriales</taxon>
        <taxon>Eubacteriaceae</taxon>
        <taxon>Acetobacterium</taxon>
    </lineage>
</organism>
<dbReference type="InterPro" id="IPR000415">
    <property type="entry name" value="Nitroreductase-like"/>
</dbReference>
<gene>
    <name evidence="4" type="ORF">GH811_16565</name>
</gene>
<dbReference type="SUPFAM" id="SSF55469">
    <property type="entry name" value="FMN-dependent nitroreductase-like"/>
    <property type="match status" value="1"/>
</dbReference>
<accession>A0ABR6Z137</accession>
<dbReference type="Proteomes" id="UP000622405">
    <property type="component" value="Unassembled WGS sequence"/>
</dbReference>
<dbReference type="Gene3D" id="3.40.109.10">
    <property type="entry name" value="NADH Oxidase"/>
    <property type="match status" value="1"/>
</dbReference>
<name>A0ABR6Z137_9FIRM</name>
<evidence type="ECO:0000256" key="2">
    <source>
        <dbReference type="ARBA" id="ARBA00023002"/>
    </source>
</evidence>
<feature type="domain" description="Nitroreductase" evidence="3">
    <location>
        <begin position="78"/>
        <end position="144"/>
    </location>
</feature>
<dbReference type="PANTHER" id="PTHR43673:SF10">
    <property type="entry name" value="NADH DEHYDROGENASE_NAD(P)H NITROREDUCTASE XCC3605-RELATED"/>
    <property type="match status" value="1"/>
</dbReference>
<evidence type="ECO:0000256" key="1">
    <source>
        <dbReference type="ARBA" id="ARBA00007118"/>
    </source>
</evidence>
<protein>
    <submittedName>
        <fullName evidence="4">Nitroreductase family protein</fullName>
    </submittedName>
</protein>
<evidence type="ECO:0000259" key="3">
    <source>
        <dbReference type="Pfam" id="PF00881"/>
    </source>
</evidence>
<proteinExistence type="inferred from homology"/>
<sequence length="163" mass="18072">MSAIFSRTSVRKYENKEVEAEKIDAILRAAMAAPSAANQQPWEFYVVKNKETLAALADCSPYGGCVKDAAMAIIPVYRKEMMMPEFANIDMAAATQNILLEVTELGLGAVWIGIAPLADRMENVRKVLQIPDHLSPYAIIPIGYPVEGAEQKDRFDAERVHFI</sequence>
<dbReference type="EMBL" id="WJBE01000022">
    <property type="protein sequence ID" value="MBC3901226.1"/>
    <property type="molecule type" value="Genomic_DNA"/>
</dbReference>
<dbReference type="PANTHER" id="PTHR43673">
    <property type="entry name" value="NAD(P)H NITROREDUCTASE YDGI-RELATED"/>
    <property type="match status" value="1"/>
</dbReference>
<keyword evidence="5" id="KW-1185">Reference proteome</keyword>
<dbReference type="InterPro" id="IPR029479">
    <property type="entry name" value="Nitroreductase"/>
</dbReference>
<reference evidence="4 5" key="1">
    <citation type="journal article" date="2020" name="mSystems">
        <title>Defining Genomic and Predicted Metabolic Features of the Acetobacterium Genus.</title>
        <authorList>
            <person name="Ross D.E."/>
            <person name="Marshall C.W."/>
            <person name="Gulliver D."/>
            <person name="May H.D."/>
            <person name="Norman R.S."/>
        </authorList>
    </citation>
    <scope>NUCLEOTIDE SEQUENCE [LARGE SCALE GENOMIC DNA]</scope>
    <source>
        <strain evidence="4 5">DSM 4132</strain>
    </source>
</reference>
<comment type="similarity">
    <text evidence="1">Belongs to the nitroreductase family.</text>
</comment>
<evidence type="ECO:0000313" key="5">
    <source>
        <dbReference type="Proteomes" id="UP000622405"/>
    </source>
</evidence>
<comment type="caution">
    <text evidence="4">The sequence shown here is derived from an EMBL/GenBank/DDBJ whole genome shotgun (WGS) entry which is preliminary data.</text>
</comment>
<keyword evidence="2" id="KW-0560">Oxidoreductase</keyword>
<evidence type="ECO:0000313" key="4">
    <source>
        <dbReference type="EMBL" id="MBC3901226.1"/>
    </source>
</evidence>